<accession>A8ZX37</accession>
<dbReference type="Proteomes" id="UP000008561">
    <property type="component" value="Chromosome"/>
</dbReference>
<evidence type="ECO:0000256" key="3">
    <source>
        <dbReference type="ARBA" id="ARBA00023235"/>
    </source>
</evidence>
<name>A8ZX37_DESOH</name>
<protein>
    <submittedName>
        <fullName evidence="4">Enoyl-CoA hydratase/isomerase</fullName>
    </submittedName>
</protein>
<dbReference type="eggNOG" id="COG1024">
    <property type="taxonomic scope" value="Bacteria"/>
</dbReference>
<reference evidence="4 5" key="1">
    <citation type="submission" date="2007-10" db="EMBL/GenBank/DDBJ databases">
        <title>Complete sequence of Desulfococcus oleovorans Hxd3.</title>
        <authorList>
            <consortium name="US DOE Joint Genome Institute"/>
            <person name="Copeland A."/>
            <person name="Lucas S."/>
            <person name="Lapidus A."/>
            <person name="Barry K."/>
            <person name="Glavina del Rio T."/>
            <person name="Dalin E."/>
            <person name="Tice H."/>
            <person name="Pitluck S."/>
            <person name="Kiss H."/>
            <person name="Brettin T."/>
            <person name="Bruce D."/>
            <person name="Detter J.C."/>
            <person name="Han C."/>
            <person name="Schmutz J."/>
            <person name="Larimer F."/>
            <person name="Land M."/>
            <person name="Hauser L."/>
            <person name="Kyrpides N."/>
            <person name="Kim E."/>
            <person name="Wawrik B."/>
            <person name="Richardson P."/>
        </authorList>
    </citation>
    <scope>NUCLEOTIDE SEQUENCE [LARGE SCALE GENOMIC DNA]</scope>
    <source>
        <strain evidence="5">DSM 6200 / JCM 39069 / Hxd3</strain>
    </source>
</reference>
<dbReference type="STRING" id="96561.Dole_1086"/>
<dbReference type="Gene3D" id="3.90.226.10">
    <property type="entry name" value="2-enoyl-CoA Hydratase, Chain A, domain 1"/>
    <property type="match status" value="1"/>
</dbReference>
<evidence type="ECO:0000256" key="2">
    <source>
        <dbReference type="ARBA" id="ARBA00023140"/>
    </source>
</evidence>
<dbReference type="AlphaFoldDB" id="A8ZX37"/>
<dbReference type="PANTHER" id="PTHR43684:SF1">
    <property type="entry name" value="ENOYL-COA DELTA ISOMERASE 2"/>
    <property type="match status" value="1"/>
</dbReference>
<dbReference type="InterPro" id="IPR051053">
    <property type="entry name" value="ECH/Chromodomain_protein"/>
</dbReference>
<dbReference type="RefSeq" id="WP_012174511.1">
    <property type="nucleotide sequence ID" value="NC_009943.1"/>
</dbReference>
<dbReference type="Pfam" id="PF00378">
    <property type="entry name" value="ECH_1"/>
    <property type="match status" value="1"/>
</dbReference>
<dbReference type="PANTHER" id="PTHR43684">
    <property type="match status" value="1"/>
</dbReference>
<evidence type="ECO:0000256" key="1">
    <source>
        <dbReference type="ARBA" id="ARBA00004275"/>
    </source>
</evidence>
<comment type="subcellular location">
    <subcellularLocation>
        <location evidence="1">Peroxisome</location>
    </subcellularLocation>
</comment>
<keyword evidence="2" id="KW-0576">Peroxisome</keyword>
<evidence type="ECO:0000313" key="5">
    <source>
        <dbReference type="Proteomes" id="UP000008561"/>
    </source>
</evidence>
<dbReference type="CDD" id="cd06558">
    <property type="entry name" value="crotonase-like"/>
    <property type="match status" value="1"/>
</dbReference>
<dbReference type="GO" id="GO:0004165">
    <property type="term" value="F:delta(3)-delta(2)-enoyl-CoA isomerase activity"/>
    <property type="evidence" value="ECO:0007669"/>
    <property type="project" value="UniProtKB-ARBA"/>
</dbReference>
<dbReference type="HOGENOM" id="CLU_009834_7_2_7"/>
<keyword evidence="5" id="KW-1185">Reference proteome</keyword>
<dbReference type="InterPro" id="IPR001753">
    <property type="entry name" value="Enoyl-CoA_hydra/iso"/>
</dbReference>
<evidence type="ECO:0000313" key="4">
    <source>
        <dbReference type="EMBL" id="ABW66893.1"/>
    </source>
</evidence>
<dbReference type="EMBL" id="CP000859">
    <property type="protein sequence ID" value="ABW66893.1"/>
    <property type="molecule type" value="Genomic_DNA"/>
</dbReference>
<dbReference type="InterPro" id="IPR029045">
    <property type="entry name" value="ClpP/crotonase-like_dom_sf"/>
</dbReference>
<sequence length="257" mass="27312">MNETVLKELNDGVLVVTLNRPDKKNAFNAAQWQGLADALNEAGKDDNVNVVVVTGAGNNFSSGQDLADFESLPGGGGASYRTCEDAVTVFDKPLIGAATGVTVGGGATILFYCDVLYVGQSLRLRVPFTSLGMAPEFASTYMLQARIGTQRAAEILLSSKWVDADEAVATGIAKAKCSDDEVLATALKTASEIAQWPVNALKETKRCLNVMHQAGIQAALAAEHDAMGRQAGSPENMEAVMAFLEKRKPDFKKLIKK</sequence>
<keyword evidence="3 4" id="KW-0413">Isomerase</keyword>
<gene>
    <name evidence="4" type="ordered locus">Dole_1086</name>
</gene>
<organism evidence="4 5">
    <name type="scientific">Desulfosudis oleivorans (strain DSM 6200 / JCM 39069 / Hxd3)</name>
    <name type="common">Desulfococcus oleovorans</name>
    <dbReference type="NCBI Taxonomy" id="96561"/>
    <lineage>
        <taxon>Bacteria</taxon>
        <taxon>Pseudomonadati</taxon>
        <taxon>Thermodesulfobacteriota</taxon>
        <taxon>Desulfobacteria</taxon>
        <taxon>Desulfobacterales</taxon>
        <taxon>Desulfosudaceae</taxon>
        <taxon>Desulfosudis</taxon>
    </lineage>
</organism>
<dbReference type="KEGG" id="dol:Dole_1086"/>
<dbReference type="OrthoDB" id="5365311at2"/>
<dbReference type="SUPFAM" id="SSF52096">
    <property type="entry name" value="ClpP/crotonase"/>
    <property type="match status" value="1"/>
</dbReference>
<proteinExistence type="predicted"/>